<gene>
    <name evidence="2" type="ORF">SAMN06295960_4056</name>
</gene>
<feature type="transmembrane region" description="Helical" evidence="1">
    <location>
        <begin position="6"/>
        <end position="24"/>
    </location>
</feature>
<reference evidence="2 3" key="1">
    <citation type="submission" date="2017-04" db="EMBL/GenBank/DDBJ databases">
        <authorList>
            <person name="Afonso C.L."/>
            <person name="Miller P.J."/>
            <person name="Scott M.A."/>
            <person name="Spackman E."/>
            <person name="Goraichik I."/>
            <person name="Dimitrov K.M."/>
            <person name="Suarez D.L."/>
            <person name="Swayne D.E."/>
        </authorList>
    </citation>
    <scope>NUCLEOTIDE SEQUENCE [LARGE SCALE GENOMIC DNA]</scope>
    <source>
        <strain evidence="2 3">11</strain>
    </source>
</reference>
<keyword evidence="3" id="KW-1185">Reference proteome</keyword>
<protein>
    <recommendedName>
        <fullName evidence="4">Holin-like Toxin (Hol-Tox)</fullName>
    </recommendedName>
</protein>
<keyword evidence="1" id="KW-0472">Membrane</keyword>
<dbReference type="AlphaFoldDB" id="A0A1X7LPZ1"/>
<evidence type="ECO:0000313" key="2">
    <source>
        <dbReference type="EMBL" id="SMG55938.1"/>
    </source>
</evidence>
<keyword evidence="1" id="KW-1133">Transmembrane helix</keyword>
<proteinExistence type="predicted"/>
<keyword evidence="1" id="KW-0812">Transmembrane</keyword>
<evidence type="ECO:0000313" key="3">
    <source>
        <dbReference type="Proteomes" id="UP000193834"/>
    </source>
</evidence>
<evidence type="ECO:0000256" key="1">
    <source>
        <dbReference type="SAM" id="Phobius"/>
    </source>
</evidence>
<dbReference type="Proteomes" id="UP000193834">
    <property type="component" value="Unassembled WGS sequence"/>
</dbReference>
<organism evidence="2 3">
    <name type="scientific">Paenibacillus aquistagni</name>
    <dbReference type="NCBI Taxonomy" id="1852522"/>
    <lineage>
        <taxon>Bacteria</taxon>
        <taxon>Bacillati</taxon>
        <taxon>Bacillota</taxon>
        <taxon>Bacilli</taxon>
        <taxon>Bacillales</taxon>
        <taxon>Paenibacillaceae</taxon>
        <taxon>Paenibacillus</taxon>
    </lineage>
</organism>
<dbReference type="EMBL" id="FXAZ01000006">
    <property type="protein sequence ID" value="SMG55938.1"/>
    <property type="molecule type" value="Genomic_DNA"/>
</dbReference>
<evidence type="ECO:0008006" key="4">
    <source>
        <dbReference type="Google" id="ProtNLM"/>
    </source>
</evidence>
<name>A0A1X7LPZ1_9BACL</name>
<accession>A0A1X7LPZ1</accession>
<sequence>MTELELFLGTCMFMLGLVQLIITLSDRNKK</sequence>